<name>A0A4U0H3A7_9SPHI</name>
<feature type="transmembrane region" description="Helical" evidence="1">
    <location>
        <begin position="73"/>
        <end position="92"/>
    </location>
</feature>
<dbReference type="EMBL" id="SUKA01000003">
    <property type="protein sequence ID" value="TJY66018.1"/>
    <property type="molecule type" value="Genomic_DNA"/>
</dbReference>
<protein>
    <submittedName>
        <fullName evidence="4">DUF4974 domain-containing protein</fullName>
    </submittedName>
</protein>
<evidence type="ECO:0000259" key="2">
    <source>
        <dbReference type="Pfam" id="PF04773"/>
    </source>
</evidence>
<dbReference type="GO" id="GO:0016989">
    <property type="term" value="F:sigma factor antagonist activity"/>
    <property type="evidence" value="ECO:0007669"/>
    <property type="project" value="TreeGrafter"/>
</dbReference>
<feature type="domain" description="Protein FecR C-terminal" evidence="3">
    <location>
        <begin position="301"/>
        <end position="367"/>
    </location>
</feature>
<dbReference type="Pfam" id="PF16344">
    <property type="entry name" value="FecR_C"/>
    <property type="match status" value="1"/>
</dbReference>
<evidence type="ECO:0000313" key="4">
    <source>
        <dbReference type="EMBL" id="TJY66018.1"/>
    </source>
</evidence>
<dbReference type="OrthoDB" id="1099963at2"/>
<dbReference type="PANTHER" id="PTHR30273:SF2">
    <property type="entry name" value="PROTEIN FECR"/>
    <property type="match status" value="1"/>
</dbReference>
<feature type="domain" description="FecR protein" evidence="2">
    <location>
        <begin position="164"/>
        <end position="257"/>
    </location>
</feature>
<evidence type="ECO:0000259" key="3">
    <source>
        <dbReference type="Pfam" id="PF16344"/>
    </source>
</evidence>
<reference evidence="4 5" key="1">
    <citation type="submission" date="2019-04" db="EMBL/GenBank/DDBJ databases">
        <title>Sphingobacterium olei sp. nov., isolated from oil-contaminated soil.</title>
        <authorList>
            <person name="Liu B."/>
        </authorList>
    </citation>
    <scope>NUCLEOTIDE SEQUENCE [LARGE SCALE GENOMIC DNA]</scope>
    <source>
        <strain evidence="4 5">Y3L14</strain>
    </source>
</reference>
<dbReference type="Proteomes" id="UP000309872">
    <property type="component" value="Unassembled WGS sequence"/>
</dbReference>
<keyword evidence="5" id="KW-1185">Reference proteome</keyword>
<proteinExistence type="predicted"/>
<dbReference type="PANTHER" id="PTHR30273">
    <property type="entry name" value="PERIPLASMIC SIGNAL SENSOR AND SIGMA FACTOR ACTIVATOR FECR-RELATED"/>
    <property type="match status" value="1"/>
</dbReference>
<dbReference type="Gene3D" id="2.60.120.1440">
    <property type="match status" value="1"/>
</dbReference>
<dbReference type="Gene3D" id="3.55.50.30">
    <property type="match status" value="1"/>
</dbReference>
<evidence type="ECO:0000256" key="1">
    <source>
        <dbReference type="SAM" id="Phobius"/>
    </source>
</evidence>
<dbReference type="InterPro" id="IPR006860">
    <property type="entry name" value="FecR"/>
</dbReference>
<comment type="caution">
    <text evidence="4">The sequence shown here is derived from an EMBL/GenBank/DDBJ whole genome shotgun (WGS) entry which is preliminary data.</text>
</comment>
<evidence type="ECO:0000313" key="5">
    <source>
        <dbReference type="Proteomes" id="UP000309872"/>
    </source>
</evidence>
<accession>A0A4U0H3A7</accession>
<dbReference type="InterPro" id="IPR012373">
    <property type="entry name" value="Ferrdict_sens_TM"/>
</dbReference>
<keyword evidence="1" id="KW-0812">Transmembrane</keyword>
<keyword evidence="1" id="KW-1133">Transmembrane helix</keyword>
<dbReference type="AlphaFoldDB" id="A0A4U0H3A7"/>
<keyword evidence="1" id="KW-0472">Membrane</keyword>
<sequence length="376" mass="42271">MMNKLDTKKILQKYNAGEKLSRQEILWLDSFYLHKAKQSKHKISDSDLANNLAQVDASMRQQIPKKRFGSHHIWWYAAASAVIAVAFALYSYQLGSTNRLIAEQRTLLENIKPGSDKAILELANGEQVILDGTQTLHHGASTIALSDKTIDLQKLGIHATALNTIRIPRGGQYKVVLSDGSTVWLNAGSQLRYPNVFAADSRRVELIGEAYFEVSHNPNKPFMVKTKDQQIQVLGTGFNVRAYPNSPSATTLAHGKVQVTASQAVQPLLLHPGEQAFLDKGSLHRKRVNVNSAMAWKNGLFSFQRSDLRDITAQLERWYDVDFVFENMTIPSKQITGEISRHVSLYDVVEILSYFDISCRIEGRTVYLDVKNNKTK</sequence>
<dbReference type="RefSeq" id="WP_136821147.1">
    <property type="nucleotide sequence ID" value="NZ_BMJX01000003.1"/>
</dbReference>
<dbReference type="Pfam" id="PF04773">
    <property type="entry name" value="FecR"/>
    <property type="match status" value="1"/>
</dbReference>
<dbReference type="InterPro" id="IPR032508">
    <property type="entry name" value="FecR_C"/>
</dbReference>
<gene>
    <name evidence="4" type="ORF">FAZ19_13055</name>
</gene>
<dbReference type="FunFam" id="2.60.120.1440:FF:000001">
    <property type="entry name" value="Putative anti-sigma factor"/>
    <property type="match status" value="1"/>
</dbReference>
<organism evidence="4 5">
    <name type="scientific">Sphingobacterium alkalisoli</name>
    <dbReference type="NCBI Taxonomy" id="1874115"/>
    <lineage>
        <taxon>Bacteria</taxon>
        <taxon>Pseudomonadati</taxon>
        <taxon>Bacteroidota</taxon>
        <taxon>Sphingobacteriia</taxon>
        <taxon>Sphingobacteriales</taxon>
        <taxon>Sphingobacteriaceae</taxon>
        <taxon>Sphingobacterium</taxon>
    </lineage>
</organism>